<organism evidence="1 2">
    <name type="scientific">Fusarium decemcellulare</name>
    <dbReference type="NCBI Taxonomy" id="57161"/>
    <lineage>
        <taxon>Eukaryota</taxon>
        <taxon>Fungi</taxon>
        <taxon>Dikarya</taxon>
        <taxon>Ascomycota</taxon>
        <taxon>Pezizomycotina</taxon>
        <taxon>Sordariomycetes</taxon>
        <taxon>Hypocreomycetidae</taxon>
        <taxon>Hypocreales</taxon>
        <taxon>Nectriaceae</taxon>
        <taxon>Fusarium</taxon>
        <taxon>Fusarium decemcellulare species complex</taxon>
    </lineage>
</organism>
<reference evidence="1" key="1">
    <citation type="submission" date="2022-08" db="EMBL/GenBank/DDBJ databases">
        <title>Genome Sequence of Fusarium decemcellulare.</title>
        <authorList>
            <person name="Buettner E."/>
        </authorList>
    </citation>
    <scope>NUCLEOTIDE SEQUENCE</scope>
    <source>
        <strain evidence="1">Babe19</strain>
    </source>
</reference>
<accession>A0ACC1SMZ0</accession>
<dbReference type="EMBL" id="JANRMS010000267">
    <property type="protein sequence ID" value="KAJ3542965.1"/>
    <property type="molecule type" value="Genomic_DNA"/>
</dbReference>
<comment type="caution">
    <text evidence="1">The sequence shown here is derived from an EMBL/GenBank/DDBJ whole genome shotgun (WGS) entry which is preliminary data.</text>
</comment>
<dbReference type="Proteomes" id="UP001148629">
    <property type="component" value="Unassembled WGS sequence"/>
</dbReference>
<evidence type="ECO:0000313" key="1">
    <source>
        <dbReference type="EMBL" id="KAJ3542965.1"/>
    </source>
</evidence>
<protein>
    <submittedName>
        <fullName evidence="1">Uncharacterized protein</fullName>
    </submittedName>
</protein>
<evidence type="ECO:0000313" key="2">
    <source>
        <dbReference type="Proteomes" id="UP001148629"/>
    </source>
</evidence>
<name>A0ACC1SMZ0_9HYPO</name>
<gene>
    <name evidence="1" type="ORF">NM208_g3826</name>
</gene>
<sequence length="241" mass="27277">MPPSPFESFKSSLKDFFNTDIVSDLVVACEGREFKVHRLILCAHSKYFAKQLNGPWKESSEKLIIIKDFDSSVVEAMLYFMYNFNYANTSGSSTMVFDAQVYQIADKYDFEALKFHAKDRFGDAIDQSWNMDDFPLAITVVYTTTPAEDRGLRDLVVETSHKNIDSLITRDDFCEMLRNVPDFAADLVPFLCGKLTMGVKGYNCPACSKLVHFKFNGSIGYCPECGSKRSDWSSNEANSQP</sequence>
<keyword evidence="2" id="KW-1185">Reference proteome</keyword>
<proteinExistence type="predicted"/>